<protein>
    <submittedName>
        <fullName evidence="1">Uncharacterized protein</fullName>
    </submittedName>
</protein>
<name>A0ACC2KCP9_PERAE</name>
<organism evidence="1 2">
    <name type="scientific">Persea americana</name>
    <name type="common">Avocado</name>
    <dbReference type="NCBI Taxonomy" id="3435"/>
    <lineage>
        <taxon>Eukaryota</taxon>
        <taxon>Viridiplantae</taxon>
        <taxon>Streptophyta</taxon>
        <taxon>Embryophyta</taxon>
        <taxon>Tracheophyta</taxon>
        <taxon>Spermatophyta</taxon>
        <taxon>Magnoliopsida</taxon>
        <taxon>Magnoliidae</taxon>
        <taxon>Laurales</taxon>
        <taxon>Lauraceae</taxon>
        <taxon>Persea</taxon>
    </lineage>
</organism>
<reference evidence="1 2" key="1">
    <citation type="journal article" date="2022" name="Hortic Res">
        <title>A haplotype resolved chromosomal level avocado genome allows analysis of novel avocado genes.</title>
        <authorList>
            <person name="Nath O."/>
            <person name="Fletcher S.J."/>
            <person name="Hayward A."/>
            <person name="Shaw L.M."/>
            <person name="Masouleh A.K."/>
            <person name="Furtado A."/>
            <person name="Henry R.J."/>
            <person name="Mitter N."/>
        </authorList>
    </citation>
    <scope>NUCLEOTIDE SEQUENCE [LARGE SCALE GENOMIC DNA]</scope>
    <source>
        <strain evidence="2">cv. Hass</strain>
    </source>
</reference>
<evidence type="ECO:0000313" key="1">
    <source>
        <dbReference type="EMBL" id="KAJ8618730.1"/>
    </source>
</evidence>
<comment type="caution">
    <text evidence="1">The sequence shown here is derived from an EMBL/GenBank/DDBJ whole genome shotgun (WGS) entry which is preliminary data.</text>
</comment>
<evidence type="ECO:0000313" key="2">
    <source>
        <dbReference type="Proteomes" id="UP001234297"/>
    </source>
</evidence>
<proteinExistence type="predicted"/>
<dbReference type="EMBL" id="CM056812">
    <property type="protein sequence ID" value="KAJ8618730.1"/>
    <property type="molecule type" value="Genomic_DNA"/>
</dbReference>
<dbReference type="Proteomes" id="UP001234297">
    <property type="component" value="Chromosome 4"/>
</dbReference>
<accession>A0ACC2KCP9</accession>
<sequence>MQQSWNIEMSSKRSGGRGGSFGAAGSLNKGKSTGPQHGQSSGGFGSSNNGSKNNQLNYDVVDLSADSAEAGEWEVPGKKSRNRGGNGPAKPRGASAAPPKAWGHQEMQQKQGGTACGTGNMHGNNWAQAADSKKHVGKGNMKPQLPNRGWEAAYMAPTPAIRPPLQHGWQWAARSQSKTSEDAANKNDFVNEVATVDEDSGSDLGQHHPENDSDDDELVADSDEDLLIDDYDSDVSQKSYETRKKNRWFSAFFDALDKLTNEQISEPSRQWHCPACARGPGAIDWYRGLQPLMTHAKTKGSIRAMLHRDFAELLEEELRRRGTSVIPGGEAFGKWKGLREMAADHDIVWPPMVVIRNTLLEKDEHEKWIGMGNQELLEYFSQYEAVKARHSYGPQGHRGISVLIFDTSARGYLEAERLHKHLVEEGTDREAWDRRRQLFYPGGQRQLYGYLACKEDLVDFNQHSQGKTKLKYEIRSYHEVVVGPLKQMDEDNQMLLWYKSKVARQQRNEKALQQTMGVMSNQLRITSEENRIVRLRTTIQHEENKEQMDYMETFFKDQVAAIHETLEAKERAFEKLLQEKRDKVKLANCDSGSKEECKLRQEELARFIHTQSKGIEEFEAEREKLVRGHDEKKAELKRKYLAAEVELEKELDAALTQLMEKYTPRPSEPSAS</sequence>
<keyword evidence="2" id="KW-1185">Reference proteome</keyword>
<gene>
    <name evidence="1" type="ORF">MRB53_014916</name>
</gene>